<dbReference type="GeneID" id="120260846"/>
<organism evidence="1 2">
    <name type="scientific">Dioscorea cayennensis subsp. rotundata</name>
    <name type="common">White Guinea yam</name>
    <name type="synonym">Dioscorea rotundata</name>
    <dbReference type="NCBI Taxonomy" id="55577"/>
    <lineage>
        <taxon>Eukaryota</taxon>
        <taxon>Viridiplantae</taxon>
        <taxon>Streptophyta</taxon>
        <taxon>Embryophyta</taxon>
        <taxon>Tracheophyta</taxon>
        <taxon>Spermatophyta</taxon>
        <taxon>Magnoliopsida</taxon>
        <taxon>Liliopsida</taxon>
        <taxon>Dioscoreales</taxon>
        <taxon>Dioscoreaceae</taxon>
        <taxon>Dioscorea</taxon>
    </lineage>
</organism>
<accession>A0AB40BAY1</accession>
<dbReference type="Proteomes" id="UP001515500">
    <property type="component" value="Chromosome 5"/>
</dbReference>
<sequence>MIEELIQKLSKDELPKHEYACMNDPVPTIHGFSQSSSFWTGQPQSAHSMRSRRTAATWVSPWNSDDGYSNDSVLRHASSDLRKMGQ</sequence>
<evidence type="ECO:0000313" key="2">
    <source>
        <dbReference type="RefSeq" id="XP_039124355.1"/>
    </source>
</evidence>
<keyword evidence="1" id="KW-1185">Reference proteome</keyword>
<dbReference type="RefSeq" id="XP_039124355.1">
    <property type="nucleotide sequence ID" value="XM_039268421.1"/>
</dbReference>
<proteinExistence type="predicted"/>
<dbReference type="AlphaFoldDB" id="A0AB40BAY1"/>
<reference evidence="2" key="1">
    <citation type="submission" date="2025-08" db="UniProtKB">
        <authorList>
            <consortium name="RefSeq"/>
        </authorList>
    </citation>
    <scope>IDENTIFICATION</scope>
</reference>
<protein>
    <submittedName>
        <fullName evidence="2">SNARE-interacting protein KEULE-like</fullName>
    </submittedName>
</protein>
<evidence type="ECO:0000313" key="1">
    <source>
        <dbReference type="Proteomes" id="UP001515500"/>
    </source>
</evidence>
<gene>
    <name evidence="2" type="primary">LOC120260846</name>
</gene>
<name>A0AB40BAY1_DIOCR</name>